<evidence type="ECO:0000256" key="3">
    <source>
        <dbReference type="ARBA" id="ARBA00022989"/>
    </source>
</evidence>
<evidence type="ECO:0000259" key="7">
    <source>
        <dbReference type="PROSITE" id="PS51469"/>
    </source>
</evidence>
<protein>
    <recommendedName>
        <fullName evidence="7">SUN domain-containing protein</fullName>
    </recommendedName>
</protein>
<name>A0A267GCL0_9PLAT</name>
<feature type="compositionally biased region" description="Polar residues" evidence="5">
    <location>
        <begin position="416"/>
        <end position="434"/>
    </location>
</feature>
<feature type="compositionally biased region" description="Low complexity" evidence="5">
    <location>
        <begin position="265"/>
        <end position="275"/>
    </location>
</feature>
<feature type="region of interest" description="Disordered" evidence="5">
    <location>
        <begin position="357"/>
        <end position="483"/>
    </location>
</feature>
<dbReference type="GO" id="GO:0005737">
    <property type="term" value="C:cytoplasm"/>
    <property type="evidence" value="ECO:0007669"/>
    <property type="project" value="TreeGrafter"/>
</dbReference>
<evidence type="ECO:0000256" key="1">
    <source>
        <dbReference type="ARBA" id="ARBA00004308"/>
    </source>
</evidence>
<reference evidence="8 9" key="1">
    <citation type="submission" date="2017-06" db="EMBL/GenBank/DDBJ databases">
        <title>A platform for efficient transgenesis in Macrostomum lignano, a flatworm model organism for stem cell research.</title>
        <authorList>
            <person name="Berezikov E."/>
        </authorList>
    </citation>
    <scope>NUCLEOTIDE SEQUENCE [LARGE SCALE GENOMIC DNA]</scope>
    <source>
        <strain evidence="8">DV1</strain>
        <tissue evidence="8">Whole organism</tissue>
    </source>
</reference>
<comment type="subcellular location">
    <subcellularLocation>
        <location evidence="1">Endomembrane system</location>
    </subcellularLocation>
</comment>
<feature type="compositionally biased region" description="Pro residues" evidence="5">
    <location>
        <begin position="457"/>
        <end position="476"/>
    </location>
</feature>
<dbReference type="PANTHER" id="PTHR12953:SF0">
    <property type="entry name" value="SUN DOMAIN-CONTAINING OSSIFICATION FACTOR"/>
    <property type="match status" value="1"/>
</dbReference>
<evidence type="ECO:0000313" key="9">
    <source>
        <dbReference type="Proteomes" id="UP000215902"/>
    </source>
</evidence>
<proteinExistence type="predicted"/>
<gene>
    <name evidence="8" type="ORF">BOX15_Mlig025906g1</name>
</gene>
<dbReference type="EMBL" id="NIVC01000436">
    <property type="protein sequence ID" value="PAA83039.1"/>
    <property type="molecule type" value="Genomic_DNA"/>
</dbReference>
<dbReference type="Pfam" id="PF07738">
    <property type="entry name" value="Sad1_UNC"/>
    <property type="match status" value="1"/>
</dbReference>
<feature type="region of interest" description="Disordered" evidence="5">
    <location>
        <begin position="73"/>
        <end position="95"/>
    </location>
</feature>
<evidence type="ECO:0000256" key="2">
    <source>
        <dbReference type="ARBA" id="ARBA00022692"/>
    </source>
</evidence>
<organism evidence="8 9">
    <name type="scientific">Macrostomum lignano</name>
    <dbReference type="NCBI Taxonomy" id="282301"/>
    <lineage>
        <taxon>Eukaryota</taxon>
        <taxon>Metazoa</taxon>
        <taxon>Spiralia</taxon>
        <taxon>Lophotrochozoa</taxon>
        <taxon>Platyhelminthes</taxon>
        <taxon>Rhabditophora</taxon>
        <taxon>Macrostomorpha</taxon>
        <taxon>Macrostomida</taxon>
        <taxon>Macrostomidae</taxon>
        <taxon>Macrostomum</taxon>
    </lineage>
</organism>
<dbReference type="GO" id="GO:0034975">
    <property type="term" value="P:protein folding in endoplasmic reticulum"/>
    <property type="evidence" value="ECO:0007669"/>
    <property type="project" value="TreeGrafter"/>
</dbReference>
<accession>A0A267GCL0</accession>
<keyword evidence="9" id="KW-1185">Reference proteome</keyword>
<feature type="region of interest" description="Disordered" evidence="5">
    <location>
        <begin position="262"/>
        <end position="317"/>
    </location>
</feature>
<sequence length="583" mass="61726">LCTVTASDNPNAAPDPADKKLPTFREYREKVIALAQSAKGAAAAAKAASSAAALATGSAKASSSNPASAASASAELGSSNADPATGTADAKPLPQLKKNVASTECGAKALDWNKEAKDVDAILTDNRDLYMKNLCSAEKWLDLQLCEPVRLRRLELANFELFSSAFKNVSLLAGDVHPPREWIQVANLTLNASRTWQIFDLHTDQFVQYIRLRFSEHWGSEHYCTLTHLRLMGILAADIVDDDPDGDDLWSDEHQRILSLASNMDGSDTGAAGADARSESASLLDSAGSSNDCSDIANSSLTTPAPGTSSSSITEANIDRGSCPANCTFRRLLPTPLPSSSVIKPSSNLAIDAALKSAGKTSAPPDNEANKATDEAGSEKVGTISTASSTAGDSLKHPPGGRSIDSYETTDRLPQAENSNSNATNVGTDSSLSTAKEDSANSDPTAANEKPSLSPATPLPPPPPSVHHPPLNPPPHVNGGGGGGGFAVLASRLKELERNVSLSMRYLEELSLAFNRHVQRLAVSRQRNSSKITRRRFEIAQIARISALERRLEAAPFAMCVVHCVFLALHAILLTVCLRRRGH</sequence>
<evidence type="ECO:0000256" key="5">
    <source>
        <dbReference type="SAM" id="MobiDB-lite"/>
    </source>
</evidence>
<feature type="region of interest" description="Disordered" evidence="5">
    <location>
        <begin position="1"/>
        <end position="23"/>
    </location>
</feature>
<dbReference type="STRING" id="282301.A0A267GCL0"/>
<evidence type="ECO:0000313" key="8">
    <source>
        <dbReference type="EMBL" id="PAA83039.1"/>
    </source>
</evidence>
<comment type="caution">
    <text evidence="8">The sequence shown here is derived from an EMBL/GenBank/DDBJ whole genome shotgun (WGS) entry which is preliminary data.</text>
</comment>
<feature type="domain" description="SUN" evidence="7">
    <location>
        <begin position="78"/>
        <end position="236"/>
    </location>
</feature>
<feature type="compositionally biased region" description="Basic and acidic residues" evidence="5">
    <location>
        <begin position="368"/>
        <end position="378"/>
    </location>
</feature>
<feature type="compositionally biased region" description="Polar residues" evidence="5">
    <location>
        <begin position="279"/>
        <end position="315"/>
    </location>
</feature>
<dbReference type="AlphaFoldDB" id="A0A267GCL0"/>
<dbReference type="PROSITE" id="PS51469">
    <property type="entry name" value="SUN"/>
    <property type="match status" value="1"/>
</dbReference>
<dbReference type="OrthoDB" id="266334at2759"/>
<keyword evidence="3 6" id="KW-1133">Transmembrane helix</keyword>
<feature type="compositionally biased region" description="Polar residues" evidence="5">
    <location>
        <begin position="383"/>
        <end position="392"/>
    </location>
</feature>
<keyword evidence="4 6" id="KW-0472">Membrane</keyword>
<evidence type="ECO:0000256" key="4">
    <source>
        <dbReference type="ARBA" id="ARBA00023136"/>
    </source>
</evidence>
<dbReference type="InterPro" id="IPR012919">
    <property type="entry name" value="SUN_dom"/>
</dbReference>
<keyword evidence="2 6" id="KW-0812">Transmembrane</keyword>
<feature type="transmembrane region" description="Helical" evidence="6">
    <location>
        <begin position="554"/>
        <end position="578"/>
    </location>
</feature>
<evidence type="ECO:0000256" key="6">
    <source>
        <dbReference type="SAM" id="Phobius"/>
    </source>
</evidence>
<feature type="non-terminal residue" evidence="8">
    <location>
        <position position="1"/>
    </location>
</feature>
<dbReference type="InterPro" id="IPR045120">
    <property type="entry name" value="Suco/Slp1-like"/>
</dbReference>
<dbReference type="PANTHER" id="PTHR12953">
    <property type="entry name" value="MEMBRANE PROTEIN CH1 RELATED"/>
    <property type="match status" value="1"/>
</dbReference>
<dbReference type="Proteomes" id="UP000215902">
    <property type="component" value="Unassembled WGS sequence"/>
</dbReference>
<dbReference type="GO" id="GO:0016020">
    <property type="term" value="C:membrane"/>
    <property type="evidence" value="ECO:0007669"/>
    <property type="project" value="InterPro"/>
</dbReference>
<dbReference type="GO" id="GO:0012505">
    <property type="term" value="C:endomembrane system"/>
    <property type="evidence" value="ECO:0007669"/>
    <property type="project" value="UniProtKB-SubCell"/>
</dbReference>